<dbReference type="CDD" id="cd02696">
    <property type="entry name" value="MurNAc-LAA"/>
    <property type="match status" value="1"/>
</dbReference>
<dbReference type="EMBL" id="JAUDCL010000010">
    <property type="protein sequence ID" value="MDM8201081.1"/>
    <property type="molecule type" value="Genomic_DNA"/>
</dbReference>
<proteinExistence type="predicted"/>
<dbReference type="EC" id="3.5.1.28" evidence="3"/>
<evidence type="ECO:0000313" key="3">
    <source>
        <dbReference type="EMBL" id="MDM8201081.1"/>
    </source>
</evidence>
<dbReference type="InterPro" id="IPR002508">
    <property type="entry name" value="MurNAc-LAA_cat"/>
</dbReference>
<dbReference type="Proteomes" id="UP001529380">
    <property type="component" value="Unassembled WGS sequence"/>
</dbReference>
<dbReference type="Gene3D" id="3.40.630.40">
    <property type="entry name" value="Zn-dependent exopeptidases"/>
    <property type="match status" value="1"/>
</dbReference>
<keyword evidence="3" id="KW-0378">Hydrolase</keyword>
<reference evidence="3 4" key="1">
    <citation type="submission" date="2023-06" db="EMBL/GenBank/DDBJ databases">
        <title>Identification and characterization of horizontal gene transfer across gut microbiota members of farm animals based on homology search.</title>
        <authorList>
            <person name="Schwarzerova J."/>
            <person name="Nykrynova M."/>
            <person name="Jureckova K."/>
            <person name="Cejkova D."/>
            <person name="Rychlik I."/>
        </authorList>
    </citation>
    <scope>NUCLEOTIDE SEQUENCE [LARGE SCALE GENOMIC DNA]</scope>
    <source>
        <strain evidence="3 4">ET340</strain>
    </source>
</reference>
<dbReference type="RefSeq" id="WP_289599700.1">
    <property type="nucleotide sequence ID" value="NZ_JAUDCL010000010.1"/>
</dbReference>
<evidence type="ECO:0000313" key="4">
    <source>
        <dbReference type="Proteomes" id="UP001529380"/>
    </source>
</evidence>
<evidence type="ECO:0000259" key="2">
    <source>
        <dbReference type="SMART" id="SM00646"/>
    </source>
</evidence>
<gene>
    <name evidence="3" type="ORF">QUW08_07220</name>
</gene>
<dbReference type="SMART" id="SM00646">
    <property type="entry name" value="Ami_3"/>
    <property type="match status" value="1"/>
</dbReference>
<protein>
    <submittedName>
        <fullName evidence="3">N-acetylmuramoyl-L-alanine amidase</fullName>
        <ecNumber evidence="3">3.5.1.28</ecNumber>
    </submittedName>
</protein>
<dbReference type="GO" id="GO:0008745">
    <property type="term" value="F:N-acetylmuramoyl-L-alanine amidase activity"/>
    <property type="evidence" value="ECO:0007669"/>
    <property type="project" value="UniProtKB-EC"/>
</dbReference>
<organism evidence="3 4">
    <name type="scientific">Allofournierella massiliensis</name>
    <dbReference type="NCBI Taxonomy" id="1650663"/>
    <lineage>
        <taxon>Bacteria</taxon>
        <taxon>Bacillati</taxon>
        <taxon>Bacillota</taxon>
        <taxon>Clostridia</taxon>
        <taxon>Eubacteriales</taxon>
        <taxon>Oscillospiraceae</taxon>
        <taxon>Allofournierella</taxon>
    </lineage>
</organism>
<dbReference type="Gene3D" id="2.60.40.10">
    <property type="entry name" value="Immunoglobulins"/>
    <property type="match status" value="1"/>
</dbReference>
<dbReference type="InterPro" id="IPR013783">
    <property type="entry name" value="Ig-like_fold"/>
</dbReference>
<feature type="domain" description="MurNAc-LAA" evidence="2">
    <location>
        <begin position="599"/>
        <end position="711"/>
    </location>
</feature>
<evidence type="ECO:0000256" key="1">
    <source>
        <dbReference type="SAM" id="MobiDB-lite"/>
    </source>
</evidence>
<keyword evidence="4" id="KW-1185">Reference proteome</keyword>
<sequence>MPVKTKRPFALGMILLAIAALAALVVAIVLLIGGISGLAMPHMTAPDQIRAVLLDDTWAGYFDESHTRAEQEAFLASTLDEAAAQGANTVLVAGSVPGGGVLARKLENAETAPMVSESDKFLSSFDPIRILMQQAAKREMLVALYQPEGVSLKDWMTETADRYGLTLYALSGEGVNARYTAGEQPELVLAQKNPALAAAVCQLQPGTGVVLGSLSGLVNGEESAAVTLQYLSGDGLPDIAQQQFSQTLAIVSPDPASKVYTDTIFLMGTSDPSQPLTVNGQEVERYGSYGMWGLEVSLTEGDNVFTAQQGETTASITLTKPAPSTGSGSSGGSQIVSDGSVAAQPGQLLRVTSTLASALSDYQDTSTISMTAYEGAVAQVMDSVSFVNGTTRTYAYQLPDGNYIKASDCELLEEGTAQAAFTGLSASEENGIEYLTFAGSGTPYYSHTWEDNEFTLHFYSATFSGEFPQSFGFVGTSVTVEPEENGFALHITFQDSDPLWGYFVDYTQEGGTRIALKHQPAIRTVSTASLPLDGVTVLLDPGHGGDDMGAPGSPVENFPQESELNLSAALAAKYRLEQLGATVTMTRDTDVFYTLAERMEMLNSQKPDFFIAIHHNSAALNSDLNQVGGTEAYWFYTEGKPLATALSANVSLATERNDRGPKYSAFYVTRSNICPAVLLELGFVSNPAEYESCATLEGLWAEGGAIAQAVLDSMPD</sequence>
<dbReference type="Pfam" id="PF01520">
    <property type="entry name" value="Amidase_3"/>
    <property type="match status" value="1"/>
</dbReference>
<accession>A0ABT7UQB8</accession>
<name>A0ABT7UQB8_9FIRM</name>
<dbReference type="PANTHER" id="PTHR30404:SF7">
    <property type="entry name" value="CELL WALL AMIDASE LYTH-RELATED"/>
    <property type="match status" value="1"/>
</dbReference>
<dbReference type="InterPro" id="IPR050695">
    <property type="entry name" value="N-acetylmuramoyl_amidase_3"/>
</dbReference>
<dbReference type="SUPFAM" id="SSF53187">
    <property type="entry name" value="Zn-dependent exopeptidases"/>
    <property type="match status" value="1"/>
</dbReference>
<comment type="caution">
    <text evidence="3">The sequence shown here is derived from an EMBL/GenBank/DDBJ whole genome shotgun (WGS) entry which is preliminary data.</text>
</comment>
<feature type="region of interest" description="Disordered" evidence="1">
    <location>
        <begin position="317"/>
        <end position="337"/>
    </location>
</feature>
<feature type="compositionally biased region" description="Low complexity" evidence="1">
    <location>
        <begin position="324"/>
        <end position="337"/>
    </location>
</feature>
<dbReference type="PANTHER" id="PTHR30404">
    <property type="entry name" value="N-ACETYLMURAMOYL-L-ALANINE AMIDASE"/>
    <property type="match status" value="1"/>
</dbReference>